<dbReference type="InterPro" id="IPR036409">
    <property type="entry name" value="Aldolase_II/adducin_N_sf"/>
</dbReference>
<keyword evidence="5 6" id="KW-0456">Lyase</keyword>
<feature type="binding site" evidence="6">
    <location>
        <position position="107"/>
    </location>
    <ligand>
        <name>Zn(2+)</name>
        <dbReference type="ChEBI" id="CHEBI:29105"/>
    </ligand>
</feature>
<protein>
    <recommendedName>
        <fullName evidence="6">Methylthioribulose-1-phosphate dehydratase</fullName>
        <shortName evidence="6">MTRu-1-P dehydratase</shortName>
        <ecNumber evidence="6">4.2.1.109</ecNumber>
    </recommendedName>
</protein>
<evidence type="ECO:0000256" key="6">
    <source>
        <dbReference type="HAMAP-Rule" id="MF_01677"/>
    </source>
</evidence>
<keyword evidence="9" id="KW-1185">Reference proteome</keyword>
<dbReference type="InterPro" id="IPR001303">
    <property type="entry name" value="Aldolase_II/adducin_N"/>
</dbReference>
<keyword evidence="3 6" id="KW-0862">Zinc</keyword>
<evidence type="ECO:0000313" key="8">
    <source>
        <dbReference type="EMBL" id="MED5017788.1"/>
    </source>
</evidence>
<proteinExistence type="inferred from homology"/>
<gene>
    <name evidence="6 8" type="primary">mtnB</name>
    <name evidence="8" type="ORF">P9847_10780</name>
</gene>
<comment type="function">
    <text evidence="6">Catalyzes the dehydration of methylthioribulose-1-phosphate (MTRu-1-P) into 2,3-diketo-5-methylthiopentyl-1-phosphate (DK-MTP-1-P).</text>
</comment>
<dbReference type="Gene3D" id="3.40.225.10">
    <property type="entry name" value="Class II aldolase/adducin N-terminal domain"/>
    <property type="match status" value="1"/>
</dbReference>
<dbReference type="NCBIfam" id="TIGR03328">
    <property type="entry name" value="salvage_mtnB"/>
    <property type="match status" value="1"/>
</dbReference>
<keyword evidence="4 6" id="KW-0486">Methionine biosynthesis</keyword>
<comment type="pathway">
    <text evidence="6">Amino-acid biosynthesis; L-methionine biosynthesis via salvage pathway; L-methionine from S-methyl-5-thio-alpha-D-ribose 1-phosphate: step 2/6.</text>
</comment>
<dbReference type="SMART" id="SM01007">
    <property type="entry name" value="Aldolase_II"/>
    <property type="match status" value="1"/>
</dbReference>
<dbReference type="GO" id="GO:0046570">
    <property type="term" value="F:methylthioribulose 1-phosphate dehydratase activity"/>
    <property type="evidence" value="ECO:0007669"/>
    <property type="project" value="UniProtKB-EC"/>
</dbReference>
<evidence type="ECO:0000256" key="3">
    <source>
        <dbReference type="ARBA" id="ARBA00022833"/>
    </source>
</evidence>
<evidence type="ECO:0000259" key="7">
    <source>
        <dbReference type="SMART" id="SM01007"/>
    </source>
</evidence>
<accession>A0ABU6PSC5</accession>
<dbReference type="RefSeq" id="WP_328277655.1">
    <property type="nucleotide sequence ID" value="NZ_JARTLD010000025.1"/>
</dbReference>
<dbReference type="SUPFAM" id="SSF53639">
    <property type="entry name" value="AraD/HMP-PK domain-like"/>
    <property type="match status" value="1"/>
</dbReference>
<reference evidence="8 9" key="1">
    <citation type="submission" date="2023-03" db="EMBL/GenBank/DDBJ databases">
        <title>Bacillus Genome Sequencing.</title>
        <authorList>
            <person name="Dunlap C."/>
        </authorList>
    </citation>
    <scope>NUCLEOTIDE SEQUENCE [LARGE SCALE GENOMIC DNA]</scope>
    <source>
        <strain evidence="8 9">NRS-52</strain>
    </source>
</reference>
<feature type="binding site" evidence="6">
    <location>
        <position position="109"/>
    </location>
    <ligand>
        <name>Zn(2+)</name>
        <dbReference type="ChEBI" id="CHEBI:29105"/>
    </ligand>
</feature>
<dbReference type="PANTHER" id="PTHR10640:SF7">
    <property type="entry name" value="METHYLTHIORIBULOSE-1-PHOSPHATE DEHYDRATASE"/>
    <property type="match status" value="1"/>
</dbReference>
<dbReference type="EMBL" id="JARTLD010000025">
    <property type="protein sequence ID" value="MED5017788.1"/>
    <property type="molecule type" value="Genomic_DNA"/>
</dbReference>
<name>A0ABU6PSC5_9BACL</name>
<feature type="domain" description="Class II aldolase/adducin N-terminal" evidence="7">
    <location>
        <begin position="16"/>
        <end position="207"/>
    </location>
</feature>
<evidence type="ECO:0000256" key="1">
    <source>
        <dbReference type="ARBA" id="ARBA00022605"/>
    </source>
</evidence>
<dbReference type="PANTHER" id="PTHR10640">
    <property type="entry name" value="METHYLTHIORIBULOSE-1-PHOSPHATE DEHYDRATASE"/>
    <property type="match status" value="1"/>
</dbReference>
<keyword evidence="2 6" id="KW-0479">Metal-binding</keyword>
<sequence length="226" mass="25299">MTFASISLEHKQQVLDELRVIKQQFAAKNWFPGTSGNLSMRVGDFDPEKFYFAITASGKDKSLSTPEDFLFVDRSGLVVETTSLKPSAETLIHCEIYRMTGCGAVFHVHTVFNNVISEWFGDQGAVPAQGIELIKAFNIWEENAPVSIPVLPNFAHIPSIAELVPDVLDERIPGILLRGHGIYAWGKNAFEAKKHLEAFEFIFEYLYHSMLLKNSVPPVNADGRRS</sequence>
<dbReference type="InterPro" id="IPR017714">
    <property type="entry name" value="MethylthioRu-1-P_deHdtase_MtnB"/>
</dbReference>
<comment type="catalytic activity">
    <reaction evidence="6">
        <text>5-(methylsulfanyl)-D-ribulose 1-phosphate = 5-methylsulfanyl-2,3-dioxopentyl phosphate + H2O</text>
        <dbReference type="Rhea" id="RHEA:15549"/>
        <dbReference type="ChEBI" id="CHEBI:15377"/>
        <dbReference type="ChEBI" id="CHEBI:58548"/>
        <dbReference type="ChEBI" id="CHEBI:58828"/>
        <dbReference type="EC" id="4.2.1.109"/>
    </reaction>
</comment>
<dbReference type="Proteomes" id="UP001343257">
    <property type="component" value="Unassembled WGS sequence"/>
</dbReference>
<keyword evidence="1 6" id="KW-0028">Amino-acid biosynthesis</keyword>
<comment type="cofactor">
    <cofactor evidence="6">
        <name>Zn(2+)</name>
        <dbReference type="ChEBI" id="CHEBI:29105"/>
    </cofactor>
    <text evidence="6">Binds 1 zinc ion per subunit.</text>
</comment>
<comment type="similarity">
    <text evidence="6">Belongs to the aldolase class II family. MtnB subfamily.</text>
</comment>
<dbReference type="HAMAP" id="MF_01677">
    <property type="entry name" value="Salvage_MtnB"/>
    <property type="match status" value="1"/>
</dbReference>
<comment type="caution">
    <text evidence="8">The sequence shown here is derived from an EMBL/GenBank/DDBJ whole genome shotgun (WGS) entry which is preliminary data.</text>
</comment>
<evidence type="ECO:0000313" key="9">
    <source>
        <dbReference type="Proteomes" id="UP001343257"/>
    </source>
</evidence>
<evidence type="ECO:0000256" key="5">
    <source>
        <dbReference type="ARBA" id="ARBA00023239"/>
    </source>
</evidence>
<evidence type="ECO:0000256" key="4">
    <source>
        <dbReference type="ARBA" id="ARBA00023167"/>
    </source>
</evidence>
<evidence type="ECO:0000256" key="2">
    <source>
        <dbReference type="ARBA" id="ARBA00022723"/>
    </source>
</evidence>
<organism evidence="8 9">
    <name type="scientific">Paenibacillus chibensis</name>
    <dbReference type="NCBI Taxonomy" id="59846"/>
    <lineage>
        <taxon>Bacteria</taxon>
        <taxon>Bacillati</taxon>
        <taxon>Bacillota</taxon>
        <taxon>Bacilli</taxon>
        <taxon>Bacillales</taxon>
        <taxon>Paenibacillaceae</taxon>
        <taxon>Paenibacillus</taxon>
    </lineage>
</organism>
<dbReference type="Pfam" id="PF00596">
    <property type="entry name" value="Aldolase_II"/>
    <property type="match status" value="1"/>
</dbReference>
<dbReference type="EC" id="4.2.1.109" evidence="6"/>